<reference evidence="1 2" key="1">
    <citation type="journal article" date="2013" name="Nat. Commun.">
        <title>The evolution and pathogenic mechanisms of the rice sheath blight pathogen.</title>
        <authorList>
            <person name="Zheng A."/>
            <person name="Lin R."/>
            <person name="Xu L."/>
            <person name="Qin P."/>
            <person name="Tang C."/>
            <person name="Ai P."/>
            <person name="Zhang D."/>
            <person name="Liu Y."/>
            <person name="Sun Z."/>
            <person name="Feng H."/>
            <person name="Wang Y."/>
            <person name="Chen Y."/>
            <person name="Liang X."/>
            <person name="Fu R."/>
            <person name="Li Q."/>
            <person name="Zhang J."/>
            <person name="Yu X."/>
            <person name="Xie Z."/>
            <person name="Ding L."/>
            <person name="Guan P."/>
            <person name="Tang J."/>
            <person name="Liang Y."/>
            <person name="Wang S."/>
            <person name="Deng Q."/>
            <person name="Li S."/>
            <person name="Zhu J."/>
            <person name="Wang L."/>
            <person name="Liu H."/>
            <person name="Li P."/>
        </authorList>
    </citation>
    <scope>NUCLEOTIDE SEQUENCE [LARGE SCALE GENOMIC DNA]</scope>
    <source>
        <strain evidence="2">AG-1 IA</strain>
    </source>
</reference>
<dbReference type="HOGENOM" id="CLU_2832926_0_0_1"/>
<dbReference type="Proteomes" id="UP000011668">
    <property type="component" value="Unassembled WGS sequence"/>
</dbReference>
<keyword evidence="2" id="KW-1185">Reference proteome</keyword>
<comment type="caution">
    <text evidence="1">The sequence shown here is derived from an EMBL/GenBank/DDBJ whole genome shotgun (WGS) entry which is preliminary data.</text>
</comment>
<evidence type="ECO:0000313" key="2">
    <source>
        <dbReference type="Proteomes" id="UP000011668"/>
    </source>
</evidence>
<proteinExistence type="predicted"/>
<sequence>MGTVAPGAASTNMSIHVCWLQMAGKGLSALTLSGPLGVCRAAGVEQLYTSPYYKPVCQGRRRLGRW</sequence>
<name>L8WWF1_THACA</name>
<dbReference type="EMBL" id="AFRT01001129">
    <property type="protein sequence ID" value="ELU41118.1"/>
    <property type="molecule type" value="Genomic_DNA"/>
</dbReference>
<gene>
    <name evidence="1" type="ORF">AG1IA_04855</name>
</gene>
<protein>
    <submittedName>
        <fullName evidence="1">Uncharacterized protein</fullName>
    </submittedName>
</protein>
<dbReference type="AlphaFoldDB" id="L8WWF1"/>
<evidence type="ECO:0000313" key="1">
    <source>
        <dbReference type="EMBL" id="ELU41118.1"/>
    </source>
</evidence>
<organism evidence="1 2">
    <name type="scientific">Thanatephorus cucumeris (strain AG1-IA)</name>
    <name type="common">Rice sheath blight fungus</name>
    <name type="synonym">Rhizoctonia solani</name>
    <dbReference type="NCBI Taxonomy" id="983506"/>
    <lineage>
        <taxon>Eukaryota</taxon>
        <taxon>Fungi</taxon>
        <taxon>Dikarya</taxon>
        <taxon>Basidiomycota</taxon>
        <taxon>Agaricomycotina</taxon>
        <taxon>Agaricomycetes</taxon>
        <taxon>Cantharellales</taxon>
        <taxon>Ceratobasidiaceae</taxon>
        <taxon>Rhizoctonia</taxon>
        <taxon>Rhizoctonia solani AG-1</taxon>
    </lineage>
</organism>
<accession>L8WWF1</accession>